<dbReference type="Proteomes" id="UP000478148">
    <property type="component" value="Unassembled WGS sequence"/>
</dbReference>
<dbReference type="PROSITE" id="PS50928">
    <property type="entry name" value="ABC_TM1"/>
    <property type="match status" value="1"/>
</dbReference>
<keyword evidence="6 7" id="KW-0472">Membrane</keyword>
<keyword evidence="5 7" id="KW-1133">Transmembrane helix</keyword>
<reference evidence="10 11" key="1">
    <citation type="submission" date="2020-02" db="EMBL/GenBank/DDBJ databases">
        <title>Draft Genome Sequence of Verrucosispora sp. Strain CWR15, Isolated from Gulf of Mexico Sponge.</title>
        <authorList>
            <person name="Kennedy S.J."/>
            <person name="Cella E."/>
            <person name="Azarian T."/>
            <person name="Baker B.J."/>
            <person name="Shaw L.N."/>
        </authorList>
    </citation>
    <scope>NUCLEOTIDE SEQUENCE [LARGE SCALE GENOMIC DNA]</scope>
    <source>
        <strain evidence="10 11">CWR15</strain>
    </source>
</reference>
<dbReference type="PANTHER" id="PTHR30193:SF41">
    <property type="entry name" value="DIACETYLCHITOBIOSE UPTAKE SYSTEM PERMEASE PROTEIN NGCF"/>
    <property type="match status" value="1"/>
</dbReference>
<organism evidence="10 11">
    <name type="scientific">Verrucosispora sioxanthis</name>
    <dbReference type="NCBI Taxonomy" id="2499994"/>
    <lineage>
        <taxon>Bacteria</taxon>
        <taxon>Bacillati</taxon>
        <taxon>Actinomycetota</taxon>
        <taxon>Actinomycetes</taxon>
        <taxon>Micromonosporales</taxon>
        <taxon>Micromonosporaceae</taxon>
        <taxon>Micromonospora</taxon>
    </lineage>
</organism>
<comment type="subcellular location">
    <subcellularLocation>
        <location evidence="1 7">Cell membrane</location>
        <topology evidence="1 7">Multi-pass membrane protein</topology>
    </subcellularLocation>
</comment>
<sequence>MSVLTRDSVGRAGDRSAPGEATPHRRCGWWTTRRRDQLAGLLFVAPQLVGSVLFVLIPLGLVFWYSLHEWNVLAGTFEFVGAGNYQAMADDPNLPSVLRVTALFSAGLVMFNLSLALLLAVLLNQRLRGTVVFRTLFFSPVVVSLVAWTIVWGFLLQDNGGVNGALGVAGVDGPNWLRGDWTALLSVIVVQVVKNVGLNMVLFLAALQGVPAELYEAARVEGANAWTRFRRITVPLISPTILLTSIITVVGSLQVFAQIAVLTQGGPGTSTTVLVYYLYQRAFQFHQFGYGATLSVLLFLIVLVLTVVQWRMRRRWVFHEQ</sequence>
<dbReference type="Pfam" id="PF00528">
    <property type="entry name" value="BPD_transp_1"/>
    <property type="match status" value="1"/>
</dbReference>
<evidence type="ECO:0000256" key="8">
    <source>
        <dbReference type="SAM" id="MobiDB-lite"/>
    </source>
</evidence>
<feature type="transmembrane region" description="Helical" evidence="7">
    <location>
        <begin position="288"/>
        <end position="308"/>
    </location>
</feature>
<evidence type="ECO:0000256" key="1">
    <source>
        <dbReference type="ARBA" id="ARBA00004651"/>
    </source>
</evidence>
<dbReference type="GO" id="GO:0055085">
    <property type="term" value="P:transmembrane transport"/>
    <property type="evidence" value="ECO:0007669"/>
    <property type="project" value="InterPro"/>
</dbReference>
<feature type="domain" description="ABC transmembrane type-1" evidence="9">
    <location>
        <begin position="98"/>
        <end position="309"/>
    </location>
</feature>
<dbReference type="InterPro" id="IPR000515">
    <property type="entry name" value="MetI-like"/>
</dbReference>
<dbReference type="RefSeq" id="WP_164448969.1">
    <property type="nucleotide sequence ID" value="NZ_SAIY01000008.1"/>
</dbReference>
<feature type="region of interest" description="Disordered" evidence="8">
    <location>
        <begin position="1"/>
        <end position="23"/>
    </location>
</feature>
<protein>
    <submittedName>
        <fullName evidence="10">Sugar ABC transporter permease</fullName>
    </submittedName>
</protein>
<dbReference type="InterPro" id="IPR035906">
    <property type="entry name" value="MetI-like_sf"/>
</dbReference>
<feature type="transmembrane region" description="Helical" evidence="7">
    <location>
        <begin position="135"/>
        <end position="155"/>
    </location>
</feature>
<dbReference type="SUPFAM" id="SSF161098">
    <property type="entry name" value="MetI-like"/>
    <property type="match status" value="1"/>
</dbReference>
<feature type="transmembrane region" description="Helical" evidence="7">
    <location>
        <begin position="183"/>
        <end position="207"/>
    </location>
</feature>
<keyword evidence="2 7" id="KW-0813">Transport</keyword>
<comment type="similarity">
    <text evidence="7">Belongs to the binding-protein-dependent transport system permease family.</text>
</comment>
<dbReference type="CDD" id="cd06261">
    <property type="entry name" value="TM_PBP2"/>
    <property type="match status" value="1"/>
</dbReference>
<feature type="transmembrane region" description="Helical" evidence="7">
    <location>
        <begin position="102"/>
        <end position="123"/>
    </location>
</feature>
<evidence type="ECO:0000313" key="11">
    <source>
        <dbReference type="Proteomes" id="UP000478148"/>
    </source>
</evidence>
<dbReference type="PANTHER" id="PTHR30193">
    <property type="entry name" value="ABC TRANSPORTER PERMEASE PROTEIN"/>
    <property type="match status" value="1"/>
</dbReference>
<evidence type="ECO:0000256" key="4">
    <source>
        <dbReference type="ARBA" id="ARBA00022692"/>
    </source>
</evidence>
<dbReference type="InterPro" id="IPR051393">
    <property type="entry name" value="ABC_transporter_permease"/>
</dbReference>
<feature type="transmembrane region" description="Helical" evidence="7">
    <location>
        <begin position="38"/>
        <end position="65"/>
    </location>
</feature>
<keyword evidence="3" id="KW-1003">Cell membrane</keyword>
<evidence type="ECO:0000256" key="2">
    <source>
        <dbReference type="ARBA" id="ARBA00022448"/>
    </source>
</evidence>
<gene>
    <name evidence="10" type="ORF">ENC19_21875</name>
</gene>
<evidence type="ECO:0000256" key="7">
    <source>
        <dbReference type="RuleBase" id="RU363032"/>
    </source>
</evidence>
<dbReference type="Gene3D" id="1.10.3720.10">
    <property type="entry name" value="MetI-like"/>
    <property type="match status" value="1"/>
</dbReference>
<accession>A0A6M1LA39</accession>
<dbReference type="AlphaFoldDB" id="A0A6M1LA39"/>
<feature type="transmembrane region" description="Helical" evidence="7">
    <location>
        <begin position="236"/>
        <end position="257"/>
    </location>
</feature>
<evidence type="ECO:0000313" key="10">
    <source>
        <dbReference type="EMBL" id="NGM15103.1"/>
    </source>
</evidence>
<keyword evidence="11" id="KW-1185">Reference proteome</keyword>
<evidence type="ECO:0000256" key="5">
    <source>
        <dbReference type="ARBA" id="ARBA00022989"/>
    </source>
</evidence>
<dbReference type="EMBL" id="SAIY01000008">
    <property type="protein sequence ID" value="NGM15103.1"/>
    <property type="molecule type" value="Genomic_DNA"/>
</dbReference>
<evidence type="ECO:0000256" key="6">
    <source>
        <dbReference type="ARBA" id="ARBA00023136"/>
    </source>
</evidence>
<name>A0A6M1LA39_9ACTN</name>
<evidence type="ECO:0000256" key="3">
    <source>
        <dbReference type="ARBA" id="ARBA00022475"/>
    </source>
</evidence>
<dbReference type="GO" id="GO:0005886">
    <property type="term" value="C:plasma membrane"/>
    <property type="evidence" value="ECO:0007669"/>
    <property type="project" value="UniProtKB-SubCell"/>
</dbReference>
<evidence type="ECO:0000259" key="9">
    <source>
        <dbReference type="PROSITE" id="PS50928"/>
    </source>
</evidence>
<proteinExistence type="inferred from homology"/>
<comment type="caution">
    <text evidence="10">The sequence shown here is derived from an EMBL/GenBank/DDBJ whole genome shotgun (WGS) entry which is preliminary data.</text>
</comment>
<keyword evidence="4 7" id="KW-0812">Transmembrane</keyword>